<feature type="transmembrane region" description="Helical" evidence="2">
    <location>
        <begin position="6"/>
        <end position="25"/>
    </location>
</feature>
<keyword evidence="2" id="KW-1133">Transmembrane helix</keyword>
<proteinExistence type="predicted"/>
<evidence type="ECO:0000313" key="4">
    <source>
        <dbReference type="Proteomes" id="UP000229502"/>
    </source>
</evidence>
<gene>
    <name evidence="3" type="ORF">COT03_02635</name>
</gene>
<protein>
    <submittedName>
        <fullName evidence="3">Uncharacterized protein</fullName>
    </submittedName>
</protein>
<evidence type="ECO:0000313" key="3">
    <source>
        <dbReference type="EMBL" id="PIU33817.1"/>
    </source>
</evidence>
<dbReference type="Proteomes" id="UP000229502">
    <property type="component" value="Unassembled WGS sequence"/>
</dbReference>
<comment type="caution">
    <text evidence="3">The sequence shown here is derived from an EMBL/GenBank/DDBJ whole genome shotgun (WGS) entry which is preliminary data.</text>
</comment>
<feature type="coiled-coil region" evidence="1">
    <location>
        <begin position="31"/>
        <end position="65"/>
    </location>
</feature>
<accession>A0A2M6YQR7</accession>
<dbReference type="AlphaFoldDB" id="A0A2M6YQR7"/>
<evidence type="ECO:0000256" key="2">
    <source>
        <dbReference type="SAM" id="Phobius"/>
    </source>
</evidence>
<sequence length="99" mass="12059">MNNLGRKIFSILFLIIFFSLLINFFRQVLVYRRINRHLLAEKEELQVLEKKNQELKLRLEEVKKQGFLDGLSPTQFPGITNPEEVELPNFKKWWRLFFY</sequence>
<keyword evidence="1" id="KW-0175">Coiled coil</keyword>
<name>A0A2M6YQR7_9BACT</name>
<keyword evidence="2" id="KW-0472">Membrane</keyword>
<organism evidence="3 4">
    <name type="scientific">Candidatus Shapirobacteria bacterium CG07_land_8_20_14_0_80_39_18</name>
    <dbReference type="NCBI Taxonomy" id="1974882"/>
    <lineage>
        <taxon>Bacteria</taxon>
        <taxon>Candidatus Shapironibacteriota</taxon>
    </lineage>
</organism>
<keyword evidence="2" id="KW-0812">Transmembrane</keyword>
<dbReference type="EMBL" id="PEWZ01000127">
    <property type="protein sequence ID" value="PIU33817.1"/>
    <property type="molecule type" value="Genomic_DNA"/>
</dbReference>
<reference evidence="4" key="1">
    <citation type="submission" date="2017-09" db="EMBL/GenBank/DDBJ databases">
        <title>Depth-based differentiation of microbial function through sediment-hosted aquifers and enrichment of novel symbionts in the deep terrestrial subsurface.</title>
        <authorList>
            <person name="Probst A.J."/>
            <person name="Ladd B."/>
            <person name="Jarett J.K."/>
            <person name="Geller-Mcgrath D.E."/>
            <person name="Sieber C.M.K."/>
            <person name="Emerson J.B."/>
            <person name="Anantharaman K."/>
            <person name="Thomas B.C."/>
            <person name="Malmstrom R."/>
            <person name="Stieglmeier M."/>
            <person name="Klingl A."/>
            <person name="Woyke T."/>
            <person name="Ryan C.M."/>
            <person name="Banfield J.F."/>
        </authorList>
    </citation>
    <scope>NUCLEOTIDE SEQUENCE [LARGE SCALE GENOMIC DNA]</scope>
</reference>
<evidence type="ECO:0000256" key="1">
    <source>
        <dbReference type="SAM" id="Coils"/>
    </source>
</evidence>